<keyword evidence="3" id="KW-1003">Cell membrane</keyword>
<proteinExistence type="predicted"/>
<dbReference type="GO" id="GO:0051260">
    <property type="term" value="P:protein homooligomerization"/>
    <property type="evidence" value="ECO:0007669"/>
    <property type="project" value="InterPro"/>
</dbReference>
<evidence type="ECO:0000256" key="10">
    <source>
        <dbReference type="ARBA" id="ARBA00023065"/>
    </source>
</evidence>
<dbReference type="AlphaFoldDB" id="A0A814BJX9"/>
<dbReference type="SUPFAM" id="SSF54695">
    <property type="entry name" value="POZ domain"/>
    <property type="match status" value="1"/>
</dbReference>
<dbReference type="PRINTS" id="PR01491">
    <property type="entry name" value="KVCHANNEL"/>
</dbReference>
<evidence type="ECO:0000313" key="16">
    <source>
        <dbReference type="EMBL" id="CAF0928537.1"/>
    </source>
</evidence>
<keyword evidence="5 14" id="KW-0812">Transmembrane</keyword>
<evidence type="ECO:0000256" key="5">
    <source>
        <dbReference type="ARBA" id="ARBA00022692"/>
    </source>
</evidence>
<comment type="caution">
    <text evidence="16">The sequence shown here is derived from an EMBL/GenBank/DDBJ whole genome shotgun (WGS) entry which is preliminary data.</text>
</comment>
<keyword evidence="4" id="KW-0633">Potassium transport</keyword>
<gene>
    <name evidence="16" type="ORF">VCS650_LOCUS10790</name>
</gene>
<dbReference type="PANTHER" id="PTHR11537:SF254">
    <property type="entry name" value="POTASSIUM VOLTAGE-GATED CHANNEL PROTEIN SHAB"/>
    <property type="match status" value="1"/>
</dbReference>
<dbReference type="InterPro" id="IPR027359">
    <property type="entry name" value="Volt_channel_dom_sf"/>
</dbReference>
<sequence>MLNTSTIQSNTDDTSHLFESTPPKYTRHSTIRKQVITNIPVDDNESDAIEIQENKPMLSSVVNTSNDNLPLHCISTECSTSNDSSHTGNNRIILNVGGIKHEVMWRTLARLPYTRLGRLAELRQSTILLSCPISHDELLRLCDDYDLSNGEFFFDRSSRSFTSIINFYRTGKLHLVDDICVISFHDDLIYWGIEECYLELCCLNKYYQKKEYVLDEIKKESELTQVEKHDTYSQGYCSNIKRKIWDLVEHPQTSIAARIIVFISIAFILLSTLTLIIGTIEGIGCTPNMTNIEMNEEQTSSNHRISQQDKIPDECNEPLFLFLIELICISWFTIEYIIRIFTTPNRCKFLKSLLNIIDLIAIVPFYISITLETIYMDNIKDLQSVRKTVQVFRVLRIVRILKLARYSTDLQSLGYTLKRSSKELFMLLMFLGISILLFSSLAYYAEKDGNALQFRSIPHAFWWAIVVS</sequence>
<dbReference type="InterPro" id="IPR003968">
    <property type="entry name" value="K_chnl_volt-dep_Kv"/>
</dbReference>
<evidence type="ECO:0000256" key="6">
    <source>
        <dbReference type="ARBA" id="ARBA00022826"/>
    </source>
</evidence>
<evidence type="ECO:0000256" key="11">
    <source>
        <dbReference type="ARBA" id="ARBA00023136"/>
    </source>
</evidence>
<keyword evidence="6" id="KW-0631">Potassium channel</keyword>
<accession>A0A814BJX9</accession>
<dbReference type="InterPro" id="IPR028325">
    <property type="entry name" value="VG_K_chnl"/>
</dbReference>
<keyword evidence="7" id="KW-0851">Voltage-gated channel</keyword>
<dbReference type="GO" id="GO:0001508">
    <property type="term" value="P:action potential"/>
    <property type="evidence" value="ECO:0007669"/>
    <property type="project" value="TreeGrafter"/>
</dbReference>
<comment type="subcellular location">
    <subcellularLocation>
        <location evidence="1">Cell membrane</location>
        <topology evidence="1">Multi-pass membrane protein</topology>
    </subcellularLocation>
</comment>
<dbReference type="PRINTS" id="PR01492">
    <property type="entry name" value="KV6CHANNEL"/>
</dbReference>
<evidence type="ECO:0000256" key="1">
    <source>
        <dbReference type="ARBA" id="ARBA00004651"/>
    </source>
</evidence>
<evidence type="ECO:0000256" key="8">
    <source>
        <dbReference type="ARBA" id="ARBA00022958"/>
    </source>
</evidence>
<evidence type="ECO:0000259" key="15">
    <source>
        <dbReference type="SMART" id="SM00225"/>
    </source>
</evidence>
<evidence type="ECO:0000256" key="3">
    <source>
        <dbReference type="ARBA" id="ARBA00022475"/>
    </source>
</evidence>
<evidence type="ECO:0000256" key="7">
    <source>
        <dbReference type="ARBA" id="ARBA00022882"/>
    </source>
</evidence>
<dbReference type="SUPFAM" id="SSF81324">
    <property type="entry name" value="Voltage-gated potassium channels"/>
    <property type="match status" value="1"/>
</dbReference>
<dbReference type="EMBL" id="CAJNON010000078">
    <property type="protein sequence ID" value="CAF0928537.1"/>
    <property type="molecule type" value="Genomic_DNA"/>
</dbReference>
<feature type="transmembrane region" description="Helical" evidence="14">
    <location>
        <begin position="259"/>
        <end position="280"/>
    </location>
</feature>
<dbReference type="Pfam" id="PF00520">
    <property type="entry name" value="Ion_trans"/>
    <property type="match status" value="1"/>
</dbReference>
<dbReference type="Gene3D" id="1.10.287.70">
    <property type="match status" value="1"/>
</dbReference>
<protein>
    <recommendedName>
        <fullName evidence="15">BTB domain-containing protein</fullName>
    </recommendedName>
</protein>
<dbReference type="InterPro" id="IPR003969">
    <property type="entry name" value="K_chnl_volt-dep_Kv6"/>
</dbReference>
<dbReference type="InterPro" id="IPR000210">
    <property type="entry name" value="BTB/POZ_dom"/>
</dbReference>
<dbReference type="PRINTS" id="PR00169">
    <property type="entry name" value="KCHANNEL"/>
</dbReference>
<feature type="transmembrane region" description="Helical" evidence="14">
    <location>
        <begin position="319"/>
        <end position="341"/>
    </location>
</feature>
<dbReference type="InterPro" id="IPR003131">
    <property type="entry name" value="T1-type_BTB"/>
</dbReference>
<dbReference type="Proteomes" id="UP000663891">
    <property type="component" value="Unassembled WGS sequence"/>
</dbReference>
<evidence type="ECO:0000256" key="2">
    <source>
        <dbReference type="ARBA" id="ARBA00022448"/>
    </source>
</evidence>
<dbReference type="Gene3D" id="1.20.120.350">
    <property type="entry name" value="Voltage-gated potassium channels. Chain C"/>
    <property type="match status" value="1"/>
</dbReference>
<evidence type="ECO:0000256" key="4">
    <source>
        <dbReference type="ARBA" id="ARBA00022538"/>
    </source>
</evidence>
<dbReference type="SMART" id="SM00225">
    <property type="entry name" value="BTB"/>
    <property type="match status" value="1"/>
</dbReference>
<evidence type="ECO:0000256" key="14">
    <source>
        <dbReference type="SAM" id="Phobius"/>
    </source>
</evidence>
<keyword evidence="9 14" id="KW-1133">Transmembrane helix</keyword>
<dbReference type="Gene3D" id="3.30.710.10">
    <property type="entry name" value="Potassium Channel Kv1.1, Chain A"/>
    <property type="match status" value="1"/>
</dbReference>
<organism evidence="16 17">
    <name type="scientific">Adineta steineri</name>
    <dbReference type="NCBI Taxonomy" id="433720"/>
    <lineage>
        <taxon>Eukaryota</taxon>
        <taxon>Metazoa</taxon>
        <taxon>Spiralia</taxon>
        <taxon>Gnathifera</taxon>
        <taxon>Rotifera</taxon>
        <taxon>Eurotatoria</taxon>
        <taxon>Bdelloidea</taxon>
        <taxon>Adinetida</taxon>
        <taxon>Adinetidae</taxon>
        <taxon>Adineta</taxon>
    </lineage>
</organism>
<keyword evidence="8" id="KW-0630">Potassium</keyword>
<feature type="compositionally biased region" description="Polar residues" evidence="13">
    <location>
        <begin position="1"/>
        <end position="12"/>
    </location>
</feature>
<feature type="transmembrane region" description="Helical" evidence="14">
    <location>
        <begin position="353"/>
        <end position="376"/>
    </location>
</feature>
<dbReference type="InterPro" id="IPR011333">
    <property type="entry name" value="SKP1/BTB/POZ_sf"/>
</dbReference>
<dbReference type="GO" id="GO:0005251">
    <property type="term" value="F:delayed rectifier potassium channel activity"/>
    <property type="evidence" value="ECO:0007669"/>
    <property type="project" value="TreeGrafter"/>
</dbReference>
<keyword evidence="11 14" id="KW-0472">Membrane</keyword>
<dbReference type="FunFam" id="3.30.710.10:FF:000010">
    <property type="entry name" value="Potassium voltage-gated channel subfamily B member"/>
    <property type="match status" value="1"/>
</dbReference>
<feature type="transmembrane region" description="Helical" evidence="14">
    <location>
        <begin position="424"/>
        <end position="445"/>
    </location>
</feature>
<dbReference type="Pfam" id="PF02214">
    <property type="entry name" value="BTB_2"/>
    <property type="match status" value="1"/>
</dbReference>
<keyword evidence="12" id="KW-0407">Ion channel</keyword>
<reference evidence="16" key="1">
    <citation type="submission" date="2021-02" db="EMBL/GenBank/DDBJ databases">
        <authorList>
            <person name="Nowell W R."/>
        </authorList>
    </citation>
    <scope>NUCLEOTIDE SEQUENCE</scope>
</reference>
<keyword evidence="2" id="KW-0813">Transport</keyword>
<evidence type="ECO:0000256" key="12">
    <source>
        <dbReference type="ARBA" id="ARBA00023303"/>
    </source>
</evidence>
<keyword evidence="10" id="KW-0406">Ion transport</keyword>
<feature type="region of interest" description="Disordered" evidence="13">
    <location>
        <begin position="1"/>
        <end position="24"/>
    </location>
</feature>
<dbReference type="GO" id="GO:0008076">
    <property type="term" value="C:voltage-gated potassium channel complex"/>
    <property type="evidence" value="ECO:0007669"/>
    <property type="project" value="InterPro"/>
</dbReference>
<dbReference type="PANTHER" id="PTHR11537">
    <property type="entry name" value="VOLTAGE-GATED POTASSIUM CHANNEL"/>
    <property type="match status" value="1"/>
</dbReference>
<name>A0A814BJX9_9BILA</name>
<evidence type="ECO:0000313" key="17">
    <source>
        <dbReference type="Proteomes" id="UP000663891"/>
    </source>
</evidence>
<evidence type="ECO:0000256" key="9">
    <source>
        <dbReference type="ARBA" id="ARBA00022989"/>
    </source>
</evidence>
<dbReference type="OrthoDB" id="296522at2759"/>
<feature type="domain" description="BTB" evidence="15">
    <location>
        <begin position="90"/>
        <end position="209"/>
    </location>
</feature>
<dbReference type="InterPro" id="IPR005821">
    <property type="entry name" value="Ion_trans_dom"/>
</dbReference>
<evidence type="ECO:0000256" key="13">
    <source>
        <dbReference type="SAM" id="MobiDB-lite"/>
    </source>
</evidence>